<sequence>MKLKKPTIIIIIVANTLFLLVLFYNFYYKKASFNSSIKAEVPATRITKAYSEAGRWYWGNKEIDFYDEHAINLNKKEIAEFCTIINASHAKYIDNIRPDYWVDINLETIDKKAILITLNQNKTDGFFFEINHDGTFEGKALANFIVKHIYKQ</sequence>
<proteinExistence type="predicted"/>
<evidence type="ECO:0000256" key="1">
    <source>
        <dbReference type="SAM" id="Phobius"/>
    </source>
</evidence>
<comment type="caution">
    <text evidence="2">The sequence shown here is derived from an EMBL/GenBank/DDBJ whole genome shotgun (WGS) entry which is preliminary data.</text>
</comment>
<keyword evidence="1" id="KW-1133">Transmembrane helix</keyword>
<dbReference type="RefSeq" id="WP_121374879.1">
    <property type="nucleotide sequence ID" value="NZ_RBLC01000001.1"/>
</dbReference>
<dbReference type="Proteomes" id="UP000277579">
    <property type="component" value="Unassembled WGS sequence"/>
</dbReference>
<keyword evidence="1" id="KW-0472">Membrane</keyword>
<protein>
    <submittedName>
        <fullName evidence="2">Uncharacterized protein</fullName>
    </submittedName>
</protein>
<dbReference type="AlphaFoldDB" id="A0A495MKT3"/>
<name>A0A495MKT3_9FLAO</name>
<accession>A0A495MKT3</accession>
<organism evidence="2 3">
    <name type="scientific">Flavobacterium endophyticum</name>
    <dbReference type="NCBI Taxonomy" id="1540163"/>
    <lineage>
        <taxon>Bacteria</taxon>
        <taxon>Pseudomonadati</taxon>
        <taxon>Bacteroidota</taxon>
        <taxon>Flavobacteriia</taxon>
        <taxon>Flavobacteriales</taxon>
        <taxon>Flavobacteriaceae</taxon>
        <taxon>Flavobacterium</taxon>
    </lineage>
</organism>
<gene>
    <name evidence="2" type="ORF">CLV94_0517</name>
</gene>
<feature type="transmembrane region" description="Helical" evidence="1">
    <location>
        <begin position="6"/>
        <end position="28"/>
    </location>
</feature>
<dbReference type="EMBL" id="RBLC01000001">
    <property type="protein sequence ID" value="RKS25483.1"/>
    <property type="molecule type" value="Genomic_DNA"/>
</dbReference>
<dbReference type="OrthoDB" id="1360389at2"/>
<evidence type="ECO:0000313" key="2">
    <source>
        <dbReference type="EMBL" id="RKS25483.1"/>
    </source>
</evidence>
<keyword evidence="3" id="KW-1185">Reference proteome</keyword>
<keyword evidence="1" id="KW-0812">Transmembrane</keyword>
<evidence type="ECO:0000313" key="3">
    <source>
        <dbReference type="Proteomes" id="UP000277579"/>
    </source>
</evidence>
<reference evidence="2 3" key="1">
    <citation type="submission" date="2018-10" db="EMBL/GenBank/DDBJ databases">
        <title>Genomic Encyclopedia of Archaeal and Bacterial Type Strains, Phase II (KMG-II): from individual species to whole genera.</title>
        <authorList>
            <person name="Goeker M."/>
        </authorList>
    </citation>
    <scope>NUCLEOTIDE SEQUENCE [LARGE SCALE GENOMIC DNA]</scope>
    <source>
        <strain evidence="2 3">DSM 29537</strain>
    </source>
</reference>